<evidence type="ECO:0000256" key="5">
    <source>
        <dbReference type="ARBA" id="ARBA00023211"/>
    </source>
</evidence>
<dbReference type="Pfam" id="PF00149">
    <property type="entry name" value="Metallophos"/>
    <property type="match status" value="1"/>
</dbReference>
<keyword evidence="3" id="KW-0479">Metal-binding</keyword>
<keyword evidence="5" id="KW-0464">Manganese</keyword>
<dbReference type="PANTHER" id="PTHR34990">
    <property type="entry name" value="UDP-2,3-DIACYLGLUCOSAMINE HYDROLASE-RELATED"/>
    <property type="match status" value="1"/>
</dbReference>
<evidence type="ECO:0000313" key="7">
    <source>
        <dbReference type="EMBL" id="RZF21035.1"/>
    </source>
</evidence>
<keyword evidence="4" id="KW-0472">Membrane</keyword>
<dbReference type="SUPFAM" id="SSF56300">
    <property type="entry name" value="Metallo-dependent phosphatases"/>
    <property type="match status" value="1"/>
</dbReference>
<dbReference type="InterPro" id="IPR029052">
    <property type="entry name" value="Metallo-depent_PP-like"/>
</dbReference>
<proteinExistence type="predicted"/>
<evidence type="ECO:0000313" key="8">
    <source>
        <dbReference type="Proteomes" id="UP000443582"/>
    </source>
</evidence>
<organism evidence="7 8">
    <name type="scientific">Halobacteriovorax vibrionivorans</name>
    <dbReference type="NCBI Taxonomy" id="2152716"/>
    <lineage>
        <taxon>Bacteria</taxon>
        <taxon>Pseudomonadati</taxon>
        <taxon>Bdellovibrionota</taxon>
        <taxon>Bacteriovoracia</taxon>
        <taxon>Bacteriovoracales</taxon>
        <taxon>Halobacteriovoraceae</taxon>
        <taxon>Halobacteriovorax</taxon>
    </lineage>
</organism>
<dbReference type="InterPro" id="IPR004843">
    <property type="entry name" value="Calcineurin-like_PHP"/>
</dbReference>
<keyword evidence="8" id="KW-1185">Reference proteome</keyword>
<comment type="caution">
    <text evidence="7">The sequence shown here is derived from an EMBL/GenBank/DDBJ whole genome shotgun (WGS) entry which is preliminary data.</text>
</comment>
<evidence type="ECO:0000256" key="1">
    <source>
        <dbReference type="ARBA" id="ARBA00022475"/>
    </source>
</evidence>
<evidence type="ECO:0000256" key="4">
    <source>
        <dbReference type="ARBA" id="ARBA00023136"/>
    </source>
</evidence>
<name>A0ABY0IEV9_9BACT</name>
<evidence type="ECO:0000256" key="3">
    <source>
        <dbReference type="ARBA" id="ARBA00022723"/>
    </source>
</evidence>
<dbReference type="Proteomes" id="UP000443582">
    <property type="component" value="Unassembled WGS sequence"/>
</dbReference>
<keyword evidence="1" id="KW-1003">Cell membrane</keyword>
<evidence type="ECO:0000259" key="6">
    <source>
        <dbReference type="Pfam" id="PF00149"/>
    </source>
</evidence>
<feature type="domain" description="Calcineurin-like phosphoesterase" evidence="6">
    <location>
        <begin position="12"/>
        <end position="308"/>
    </location>
</feature>
<evidence type="ECO:0000256" key="2">
    <source>
        <dbReference type="ARBA" id="ARBA00022519"/>
    </source>
</evidence>
<gene>
    <name evidence="7" type="ORF">DAY19_13730</name>
</gene>
<dbReference type="InterPro" id="IPR043461">
    <property type="entry name" value="LpxH-like"/>
</dbReference>
<sequence>MRFLRKSNSKKTIIIISDVHLGAGEYVNGIRNYLEDFHYDEELVDFLEYFSSDEYASKDVELIINGDFFDLLAVPYVQVFDDEFWSEESSKKKLQLILDAHKEVMQALNDFLKVKNKKVTFIIGNHDAELVFDSLKEMVLNCFDKEVRDRFVIRELNDEYRPTDRVVLRHGHEYEIAHTFEEESCIIEDKDGKKYFNPPWGSYYVTRVINKFKEERDHVNAVRPINKFLINGLIYDTFFTLRFMLANTIYFIMVRSIYLFKISNNFGDWLKLFMKELHLFQDYEELTFEYLQDAKDTDVLIVGHTHEPICRTYTNGKTFINTGTWTRMYNLDFGKGGGNTQLTFAKIEVLDPKNNKDEHLPKVQANLHTWEGRNTLPYGSFN</sequence>
<keyword evidence="2" id="KW-0997">Cell inner membrane</keyword>
<dbReference type="Gene3D" id="3.60.21.10">
    <property type="match status" value="2"/>
</dbReference>
<accession>A0ABY0IEV9</accession>
<dbReference type="RefSeq" id="WP_115363438.1">
    <property type="nucleotide sequence ID" value="NZ_QDKL01000003.1"/>
</dbReference>
<dbReference type="EMBL" id="QDKL01000003">
    <property type="protein sequence ID" value="RZF21035.1"/>
    <property type="molecule type" value="Genomic_DNA"/>
</dbReference>
<dbReference type="PANTHER" id="PTHR34990:SF2">
    <property type="entry name" value="BLL8164 PROTEIN"/>
    <property type="match status" value="1"/>
</dbReference>
<protein>
    <recommendedName>
        <fullName evidence="6">Calcineurin-like phosphoesterase domain-containing protein</fullName>
    </recommendedName>
</protein>
<reference evidence="8" key="1">
    <citation type="journal article" date="2019" name="Int. J. Syst. Evol. Microbiol.">
        <title>Halobacteriovorax valvorus sp. nov., a novel prokaryotic predator isolated from coastal seawater of China.</title>
        <authorList>
            <person name="Chen M.-X."/>
        </authorList>
    </citation>
    <scope>NUCLEOTIDE SEQUENCE [LARGE SCALE GENOMIC DNA]</scope>
    <source>
        <strain evidence="8">BL9</strain>
    </source>
</reference>